<dbReference type="SMART" id="SM00184">
    <property type="entry name" value="RING"/>
    <property type="match status" value="1"/>
</dbReference>
<keyword evidence="1" id="KW-0479">Metal-binding</keyword>
<evidence type="ECO:0000256" key="3">
    <source>
        <dbReference type="ARBA" id="ARBA00022833"/>
    </source>
</evidence>
<proteinExistence type="evidence at transcript level"/>
<feature type="transmembrane region" description="Helical" evidence="5">
    <location>
        <begin position="12"/>
        <end position="35"/>
    </location>
</feature>
<dbReference type="GO" id="GO:0016567">
    <property type="term" value="P:protein ubiquitination"/>
    <property type="evidence" value="ECO:0007669"/>
    <property type="project" value="TreeGrafter"/>
</dbReference>
<evidence type="ECO:0000256" key="1">
    <source>
        <dbReference type="ARBA" id="ARBA00022723"/>
    </source>
</evidence>
<accession>T1DU20</accession>
<keyword evidence="5" id="KW-1133">Transmembrane helix</keyword>
<sequence>QQQGSVIMLGQVVFASTALGLFTVVAIGVMVYMNYQQQQQQQQQNRGGGLGRRRYHIRSDEWKESNALDSAPCSICQDEIGEMQRYTLSCKHSFHEECILAWIPNKLECPNCRKAL</sequence>
<evidence type="ECO:0000256" key="5">
    <source>
        <dbReference type="SAM" id="Phobius"/>
    </source>
</evidence>
<dbReference type="EMBL" id="GAMD01000549">
    <property type="protein sequence ID" value="JAB01042.1"/>
    <property type="molecule type" value="mRNA"/>
</dbReference>
<dbReference type="PANTHER" id="PTHR45969:SF69">
    <property type="entry name" value="FINGER DOMAIN PROTEIN, PUTATIVE (AFU_ORTHOLOGUE AFUA_3G12190)-RELATED"/>
    <property type="match status" value="1"/>
</dbReference>
<feature type="domain" description="RING-type" evidence="6">
    <location>
        <begin position="73"/>
        <end position="113"/>
    </location>
</feature>
<keyword evidence="3" id="KW-0862">Zinc</keyword>
<dbReference type="PANTHER" id="PTHR45969">
    <property type="entry name" value="RING ZINC FINGER PROTEIN-RELATED"/>
    <property type="match status" value="1"/>
</dbReference>
<keyword evidence="5" id="KW-0812">Transmembrane</keyword>
<dbReference type="Gene3D" id="3.30.40.10">
    <property type="entry name" value="Zinc/RING finger domain, C3HC4 (zinc finger)"/>
    <property type="match status" value="1"/>
</dbReference>
<dbReference type="AlphaFoldDB" id="T1DU20"/>
<evidence type="ECO:0000256" key="2">
    <source>
        <dbReference type="ARBA" id="ARBA00022771"/>
    </source>
</evidence>
<evidence type="ECO:0000313" key="7">
    <source>
        <dbReference type="EMBL" id="JAB01042.1"/>
    </source>
</evidence>
<keyword evidence="2 4" id="KW-0863">Zinc-finger</keyword>
<evidence type="ECO:0000256" key="4">
    <source>
        <dbReference type="PROSITE-ProRule" id="PRU00175"/>
    </source>
</evidence>
<feature type="non-terminal residue" evidence="7">
    <location>
        <position position="1"/>
    </location>
</feature>
<dbReference type="GO" id="GO:0008270">
    <property type="term" value="F:zinc ion binding"/>
    <property type="evidence" value="ECO:0007669"/>
    <property type="project" value="UniProtKB-KW"/>
</dbReference>
<reference evidence="7" key="1">
    <citation type="submission" date="2013-07" db="EMBL/GenBank/DDBJ databases">
        <title>Transcriptome sequencing and developmental regulation of gene expression in Anopheles aquasalis.</title>
        <authorList>
            <consortium name="Brazilian Malaria Network (MCT/CNPq/MS/SCTIE/DECIT/PRONEX 555648/2009-5) and Research Network on Bioactive Molecules from Arthropod Vectors (NAP-MOBIARVE"/>
            <consortium name="University of Sao Paulo)"/>
            <person name="Marinotti O."/>
            <person name="Ribeiro J.M.C."/>
            <person name="Costa-da-Silva A.L."/>
            <person name="Silva M.C.P."/>
            <person name="Lopes A.R."/>
            <person name="Barros M.S."/>
            <person name="Sa-Nunes A."/>
            <person name="Konjin B.B."/>
            <person name="Carvalho E."/>
            <person name="Suesdek L."/>
            <person name="Silva-Neto M.A.C."/>
            <person name="Capurro M.L."/>
        </authorList>
    </citation>
    <scope>NUCLEOTIDE SEQUENCE</scope>
    <source>
        <tissue evidence="7">Whole body</tissue>
    </source>
</reference>
<name>T1DU20_ANOAQ</name>
<dbReference type="SUPFAM" id="SSF57850">
    <property type="entry name" value="RING/U-box"/>
    <property type="match status" value="1"/>
</dbReference>
<evidence type="ECO:0000259" key="6">
    <source>
        <dbReference type="PROSITE" id="PS50089"/>
    </source>
</evidence>
<organism evidence="7">
    <name type="scientific">Anopheles aquasalis</name>
    <name type="common">Malaria mosquito</name>
    <dbReference type="NCBI Taxonomy" id="42839"/>
    <lineage>
        <taxon>Eukaryota</taxon>
        <taxon>Metazoa</taxon>
        <taxon>Ecdysozoa</taxon>
        <taxon>Arthropoda</taxon>
        <taxon>Hexapoda</taxon>
        <taxon>Insecta</taxon>
        <taxon>Pterygota</taxon>
        <taxon>Neoptera</taxon>
        <taxon>Endopterygota</taxon>
        <taxon>Diptera</taxon>
        <taxon>Nematocera</taxon>
        <taxon>Culicoidea</taxon>
        <taxon>Culicidae</taxon>
        <taxon>Anophelinae</taxon>
        <taxon>Anopheles</taxon>
    </lineage>
</organism>
<dbReference type="Pfam" id="PF13639">
    <property type="entry name" value="zf-RING_2"/>
    <property type="match status" value="1"/>
</dbReference>
<keyword evidence="5" id="KW-0472">Membrane</keyword>
<dbReference type="InterPro" id="IPR013083">
    <property type="entry name" value="Znf_RING/FYVE/PHD"/>
</dbReference>
<dbReference type="GO" id="GO:0061630">
    <property type="term" value="F:ubiquitin protein ligase activity"/>
    <property type="evidence" value="ECO:0007669"/>
    <property type="project" value="TreeGrafter"/>
</dbReference>
<dbReference type="VEuPathDB" id="VectorBase:AAQUA_003288"/>
<protein>
    <submittedName>
        <fullName evidence="7">Putative e3 ubiquitin-protein ligase</fullName>
    </submittedName>
</protein>
<dbReference type="PROSITE" id="PS50089">
    <property type="entry name" value="ZF_RING_2"/>
    <property type="match status" value="1"/>
</dbReference>
<dbReference type="InterPro" id="IPR001841">
    <property type="entry name" value="Znf_RING"/>
</dbReference>